<evidence type="ECO:0000313" key="1">
    <source>
        <dbReference type="EMBL" id="JAE24022.1"/>
    </source>
</evidence>
<proteinExistence type="predicted"/>
<name>A0A0A9GHP9_ARUDO</name>
<reference evidence="1" key="2">
    <citation type="journal article" date="2015" name="Data Brief">
        <title>Shoot transcriptome of the giant reed, Arundo donax.</title>
        <authorList>
            <person name="Barrero R.A."/>
            <person name="Guerrero F.D."/>
            <person name="Moolhuijzen P."/>
            <person name="Goolsby J.A."/>
            <person name="Tidwell J."/>
            <person name="Bellgard S.E."/>
            <person name="Bellgard M.I."/>
        </authorList>
    </citation>
    <scope>NUCLEOTIDE SEQUENCE</scope>
    <source>
        <tissue evidence="1">Shoot tissue taken approximately 20 cm above the soil surface</tissue>
    </source>
</reference>
<accession>A0A0A9GHP9</accession>
<sequence>MSAIVFMACSRLPALHRPLIRELYVQAFSSRPLLLISCNSSLAA</sequence>
<reference evidence="1" key="1">
    <citation type="submission" date="2014-09" db="EMBL/GenBank/DDBJ databases">
        <authorList>
            <person name="Magalhaes I.L.F."/>
            <person name="Oliveira U."/>
            <person name="Santos F.R."/>
            <person name="Vidigal T.H.D.A."/>
            <person name="Brescovit A.D."/>
            <person name="Santos A.J."/>
        </authorList>
    </citation>
    <scope>NUCLEOTIDE SEQUENCE</scope>
    <source>
        <tissue evidence="1">Shoot tissue taken approximately 20 cm above the soil surface</tissue>
    </source>
</reference>
<organism evidence="1">
    <name type="scientific">Arundo donax</name>
    <name type="common">Giant reed</name>
    <name type="synonym">Donax arundinaceus</name>
    <dbReference type="NCBI Taxonomy" id="35708"/>
    <lineage>
        <taxon>Eukaryota</taxon>
        <taxon>Viridiplantae</taxon>
        <taxon>Streptophyta</taxon>
        <taxon>Embryophyta</taxon>
        <taxon>Tracheophyta</taxon>
        <taxon>Spermatophyta</taxon>
        <taxon>Magnoliopsida</taxon>
        <taxon>Liliopsida</taxon>
        <taxon>Poales</taxon>
        <taxon>Poaceae</taxon>
        <taxon>PACMAD clade</taxon>
        <taxon>Arundinoideae</taxon>
        <taxon>Arundineae</taxon>
        <taxon>Arundo</taxon>
    </lineage>
</organism>
<dbReference type="EMBL" id="GBRH01173874">
    <property type="protein sequence ID" value="JAE24022.1"/>
    <property type="molecule type" value="Transcribed_RNA"/>
</dbReference>
<protein>
    <submittedName>
        <fullName evidence="1">Uncharacterized protein</fullName>
    </submittedName>
</protein>
<dbReference type="AlphaFoldDB" id="A0A0A9GHP9"/>